<reference evidence="3 4" key="1">
    <citation type="submission" date="2016-10" db="EMBL/GenBank/DDBJ databases">
        <authorList>
            <person name="de Groot N.N."/>
        </authorList>
    </citation>
    <scope>NUCLEOTIDE SEQUENCE [LARGE SCALE GENOMIC DNA]</scope>
    <source>
        <strain evidence="3 4">CPCC 202808</strain>
    </source>
</reference>
<feature type="transmembrane region" description="Helical" evidence="1">
    <location>
        <begin position="162"/>
        <end position="185"/>
    </location>
</feature>
<dbReference type="InterPro" id="IPR005325">
    <property type="entry name" value="DUF308_memb"/>
</dbReference>
<keyword evidence="5" id="KW-1185">Reference proteome</keyword>
<organism evidence="3 4">
    <name type="scientific">Actinopolymorpha cephalotaxi</name>
    <dbReference type="NCBI Taxonomy" id="504797"/>
    <lineage>
        <taxon>Bacteria</taxon>
        <taxon>Bacillati</taxon>
        <taxon>Actinomycetota</taxon>
        <taxon>Actinomycetes</taxon>
        <taxon>Propionibacteriales</taxon>
        <taxon>Actinopolymorphaceae</taxon>
        <taxon>Actinopolymorpha</taxon>
    </lineage>
</organism>
<dbReference type="Pfam" id="PF03729">
    <property type="entry name" value="DUF308"/>
    <property type="match status" value="1"/>
</dbReference>
<keyword evidence="1" id="KW-0812">Transmembrane</keyword>
<keyword evidence="1" id="KW-1133">Transmembrane helix</keyword>
<dbReference type="Proteomes" id="UP000199052">
    <property type="component" value="Unassembled WGS sequence"/>
</dbReference>
<feature type="transmembrane region" description="Helical" evidence="1">
    <location>
        <begin position="107"/>
        <end position="130"/>
    </location>
</feature>
<evidence type="ECO:0000313" key="2">
    <source>
        <dbReference type="EMBL" id="NYH84433.1"/>
    </source>
</evidence>
<name>A0A1I2KCB3_9ACTN</name>
<feature type="transmembrane region" description="Helical" evidence="1">
    <location>
        <begin position="50"/>
        <end position="68"/>
    </location>
</feature>
<protein>
    <submittedName>
        <fullName evidence="2">Uncharacterized membrane protein HdeD (DUF308 family)</fullName>
    </submittedName>
    <submittedName>
        <fullName evidence="3">Uncharacterized membrane protein HdeD, DUF308 family</fullName>
    </submittedName>
</protein>
<dbReference type="AlphaFoldDB" id="A0A1I2KCB3"/>
<dbReference type="GO" id="GO:0005886">
    <property type="term" value="C:plasma membrane"/>
    <property type="evidence" value="ECO:0007669"/>
    <property type="project" value="TreeGrafter"/>
</dbReference>
<dbReference type="EMBL" id="JACBZA010000001">
    <property type="protein sequence ID" value="NYH84433.1"/>
    <property type="molecule type" value="Genomic_DNA"/>
</dbReference>
<evidence type="ECO:0000313" key="3">
    <source>
        <dbReference type="EMBL" id="SFF64682.1"/>
    </source>
</evidence>
<feature type="transmembrane region" description="Helical" evidence="1">
    <location>
        <begin position="137"/>
        <end position="156"/>
    </location>
</feature>
<dbReference type="STRING" id="504797.SAMN05421678_101203"/>
<dbReference type="RefSeq" id="WP_237768519.1">
    <property type="nucleotide sequence ID" value="NZ_FOOI01000001.1"/>
</dbReference>
<dbReference type="EMBL" id="FOOI01000001">
    <property type="protein sequence ID" value="SFF64682.1"/>
    <property type="molecule type" value="Genomic_DNA"/>
</dbReference>
<proteinExistence type="predicted"/>
<dbReference type="PANTHER" id="PTHR34989">
    <property type="entry name" value="PROTEIN HDED"/>
    <property type="match status" value="1"/>
</dbReference>
<feature type="transmembrane region" description="Helical" evidence="1">
    <location>
        <begin position="80"/>
        <end position="101"/>
    </location>
</feature>
<evidence type="ECO:0000313" key="5">
    <source>
        <dbReference type="Proteomes" id="UP000533017"/>
    </source>
</evidence>
<dbReference type="PANTHER" id="PTHR34989:SF1">
    <property type="entry name" value="PROTEIN HDED"/>
    <property type="match status" value="1"/>
</dbReference>
<keyword evidence="1" id="KW-0472">Membrane</keyword>
<feature type="transmembrane region" description="Helical" evidence="1">
    <location>
        <begin position="26"/>
        <end position="44"/>
    </location>
</feature>
<reference evidence="2 5" key="2">
    <citation type="submission" date="2020-07" db="EMBL/GenBank/DDBJ databases">
        <title>Sequencing the genomes of 1000 actinobacteria strains.</title>
        <authorList>
            <person name="Klenk H.-P."/>
        </authorList>
    </citation>
    <scope>NUCLEOTIDE SEQUENCE [LARGE SCALE GENOMIC DNA]</scope>
    <source>
        <strain evidence="2 5">DSM 45117</strain>
    </source>
</reference>
<evidence type="ECO:0000256" key="1">
    <source>
        <dbReference type="SAM" id="Phobius"/>
    </source>
</evidence>
<accession>A0A1I2KCB3</accession>
<sequence>MGTREAREARMGEAPAMEVAESVSRLWWLYLAVGVLWTLYGMFVLSLRPAAIATLAILVGIAFILGGISQFMHASRADNWRWLWIVGGVLGIAAGVATFVWPGKTLFVLSVFVAWYLVLSGIFTLVASLASVGRRMWWAGLILGALEIVLGMWAISSPGREVLLLVNLVGIGMILYGVTEIFAAFSVRKLPELVGEAQAARGRGRIPGQGRSAPA</sequence>
<gene>
    <name evidence="2" type="ORF">FHR37_003284</name>
    <name evidence="3" type="ORF">SAMN05421678_101203</name>
</gene>
<dbReference type="InterPro" id="IPR052712">
    <property type="entry name" value="Acid_resist_chaperone_HdeD"/>
</dbReference>
<dbReference type="Proteomes" id="UP000533017">
    <property type="component" value="Unassembled WGS sequence"/>
</dbReference>
<evidence type="ECO:0000313" key="4">
    <source>
        <dbReference type="Proteomes" id="UP000199052"/>
    </source>
</evidence>